<sequence>MHDKQLLLPLGVVVRRAPGVTRWAPWSWKAVAVLPGAGPADWREMRREGDAVEYHAATLTLDLHHTQTEAYLEALRARVPSVYVVMRPVMAEAEAMPFEVTLVTASPFEAQDYCDTGEEMVERVPMPEGMIALIRDFVAAHHVAEEFKKRKRDWVRVTGSEDGVGDARIPQETDVYRAPARARKERMH</sequence>
<reference evidence="1 2" key="1">
    <citation type="submission" date="2024-09" db="EMBL/GenBank/DDBJ databases">
        <authorList>
            <person name="Sun Q."/>
            <person name="Mori K."/>
        </authorList>
    </citation>
    <scope>NUCLEOTIDE SEQUENCE [LARGE SCALE GENOMIC DNA]</scope>
    <source>
        <strain evidence="1 2">CECT 9424</strain>
    </source>
</reference>
<proteinExistence type="predicted"/>
<comment type="caution">
    <text evidence="1">The sequence shown here is derived from an EMBL/GenBank/DDBJ whole genome shotgun (WGS) entry which is preliminary data.</text>
</comment>
<protein>
    <submittedName>
        <fullName evidence="1">DUF3305 domain-containing protein</fullName>
    </submittedName>
</protein>
<evidence type="ECO:0000313" key="2">
    <source>
        <dbReference type="Proteomes" id="UP001589670"/>
    </source>
</evidence>
<accession>A0ABV5HZE3</accession>
<name>A0ABV5HZE3_9RHOB</name>
<organism evidence="1 2">
    <name type="scientific">Roseovarius ramblicola</name>
    <dbReference type="NCBI Taxonomy" id="2022336"/>
    <lineage>
        <taxon>Bacteria</taxon>
        <taxon>Pseudomonadati</taxon>
        <taxon>Pseudomonadota</taxon>
        <taxon>Alphaproteobacteria</taxon>
        <taxon>Rhodobacterales</taxon>
        <taxon>Roseobacteraceae</taxon>
        <taxon>Roseovarius</taxon>
    </lineage>
</organism>
<dbReference type="InterPro" id="IPR021736">
    <property type="entry name" value="DUF3305"/>
</dbReference>
<dbReference type="Pfam" id="PF11749">
    <property type="entry name" value="DUF3305"/>
    <property type="match status" value="1"/>
</dbReference>
<dbReference type="Proteomes" id="UP001589670">
    <property type="component" value="Unassembled WGS sequence"/>
</dbReference>
<gene>
    <name evidence="1" type="ORF">ACFFU4_08030</name>
</gene>
<dbReference type="EMBL" id="JBHMEC010000012">
    <property type="protein sequence ID" value="MFB9149692.1"/>
    <property type="molecule type" value="Genomic_DNA"/>
</dbReference>
<dbReference type="RefSeq" id="WP_377068998.1">
    <property type="nucleotide sequence ID" value="NZ_JBHMEC010000012.1"/>
</dbReference>
<keyword evidence="2" id="KW-1185">Reference proteome</keyword>
<evidence type="ECO:0000313" key="1">
    <source>
        <dbReference type="EMBL" id="MFB9149692.1"/>
    </source>
</evidence>